<comment type="function">
    <text evidence="8">Transfers a GMP moiety from GTP to Mo-molybdopterin (Mo-MPT) cofactor (Moco or molybdenum cofactor) to form Mo-molybdopterin guanine dinucleotide (Mo-MGD) cofactor.</text>
</comment>
<keyword evidence="3 8" id="KW-0479">Metal-binding</keyword>
<keyword evidence="2 8" id="KW-0808">Transferase</keyword>
<dbReference type="PANTHER" id="PTHR19136">
    <property type="entry name" value="MOLYBDENUM COFACTOR GUANYLYLTRANSFERASE"/>
    <property type="match status" value="1"/>
</dbReference>
<dbReference type="AlphaFoldDB" id="A0A2A2TNK6"/>
<protein>
    <recommendedName>
        <fullName evidence="8">Probable molybdenum cofactor guanylyltransferase</fullName>
        <shortName evidence="8">MoCo guanylyltransferase</shortName>
        <ecNumber evidence="8">2.7.7.77</ecNumber>
    </recommendedName>
    <alternativeName>
        <fullName evidence="8">GTP:molybdopterin guanylyltransferase</fullName>
    </alternativeName>
    <alternativeName>
        <fullName evidence="8">Mo-MPT guanylyltransferase</fullName>
    </alternativeName>
    <alternativeName>
        <fullName evidence="8">Molybdopterin guanylyltransferase</fullName>
    </alternativeName>
    <alternativeName>
        <fullName evidence="8">Molybdopterin-guanine dinucleotide synthase</fullName>
        <shortName evidence="8">MGD synthase</shortName>
    </alternativeName>
</protein>
<evidence type="ECO:0000256" key="6">
    <source>
        <dbReference type="ARBA" id="ARBA00023134"/>
    </source>
</evidence>
<keyword evidence="5 8" id="KW-0460">Magnesium</keyword>
<dbReference type="PANTHER" id="PTHR19136:SF81">
    <property type="entry name" value="MOLYBDENUM COFACTOR GUANYLYLTRANSFERASE"/>
    <property type="match status" value="1"/>
</dbReference>
<evidence type="ECO:0000256" key="4">
    <source>
        <dbReference type="ARBA" id="ARBA00022741"/>
    </source>
</evidence>
<evidence type="ECO:0000256" key="7">
    <source>
        <dbReference type="ARBA" id="ARBA00023150"/>
    </source>
</evidence>
<dbReference type="Proteomes" id="UP000218238">
    <property type="component" value="Unassembled WGS sequence"/>
</dbReference>
<feature type="binding site" evidence="8">
    <location>
        <position position="23"/>
    </location>
    <ligand>
        <name>GTP</name>
        <dbReference type="ChEBI" id="CHEBI:37565"/>
    </ligand>
</feature>
<dbReference type="GO" id="GO:0005525">
    <property type="term" value="F:GTP binding"/>
    <property type="evidence" value="ECO:0007669"/>
    <property type="project" value="UniProtKB-UniRule"/>
</dbReference>
<dbReference type="RefSeq" id="WP_095720477.1">
    <property type="nucleotide sequence ID" value="NZ_NTFS01000026.1"/>
</dbReference>
<feature type="domain" description="MobA-like NTP transferase" evidence="9">
    <location>
        <begin position="8"/>
        <end position="166"/>
    </location>
</feature>
<feature type="binding site" evidence="8">
    <location>
        <position position="72"/>
    </location>
    <ligand>
        <name>GTP</name>
        <dbReference type="ChEBI" id="CHEBI:37565"/>
    </ligand>
</feature>
<evidence type="ECO:0000259" key="9">
    <source>
        <dbReference type="Pfam" id="PF12804"/>
    </source>
</evidence>
<proteinExistence type="inferred from homology"/>
<dbReference type="InterPro" id="IPR013482">
    <property type="entry name" value="Molybde_CF_guanTrfase"/>
</dbReference>
<evidence type="ECO:0000256" key="3">
    <source>
        <dbReference type="ARBA" id="ARBA00022723"/>
    </source>
</evidence>
<dbReference type="NCBIfam" id="NF002741">
    <property type="entry name" value="PRK02726.1"/>
    <property type="match status" value="1"/>
</dbReference>
<dbReference type="HAMAP" id="MF_00316">
    <property type="entry name" value="MobA"/>
    <property type="match status" value="1"/>
</dbReference>
<accession>A0A2A2TNK6</accession>
<sequence length="197" mass="22052">MTKDKLTAIILVGGKSSRMGQDKSLLPINGIPLLLGVYQVAAACANRVYFITPWQERYQDLLPENSIFIREDLLLGETQGPLVAFSQGLAQVETEWVLLLACDLPKLKIEIVQAWAEKLVDVRKDAIAFLAHHPKGWEPLCGFYHRSSLPGLNEFINEGGRSFQQWLNQNIVEIIPSNQTSIFFNCNTPEDLANSAE</sequence>
<dbReference type="GO" id="GO:0006777">
    <property type="term" value="P:Mo-molybdopterin cofactor biosynthetic process"/>
    <property type="evidence" value="ECO:0007669"/>
    <property type="project" value="UniProtKB-KW"/>
</dbReference>
<comment type="catalytic activity">
    <reaction evidence="8">
        <text>Mo-molybdopterin + GTP + H(+) = Mo-molybdopterin guanine dinucleotide + diphosphate</text>
        <dbReference type="Rhea" id="RHEA:34243"/>
        <dbReference type="ChEBI" id="CHEBI:15378"/>
        <dbReference type="ChEBI" id="CHEBI:33019"/>
        <dbReference type="ChEBI" id="CHEBI:37565"/>
        <dbReference type="ChEBI" id="CHEBI:71302"/>
        <dbReference type="ChEBI" id="CHEBI:71310"/>
        <dbReference type="EC" id="2.7.7.77"/>
    </reaction>
</comment>
<keyword evidence="7 8" id="KW-0501">Molybdenum cofactor biosynthesis</keyword>
<reference evidence="10 11" key="1">
    <citation type="submission" date="2017-08" db="EMBL/GenBank/DDBJ databases">
        <title>Draft genome sequence of filamentous cyanobacterium Calothrix elsteri CCALA 953.</title>
        <authorList>
            <person name="Gagunashvili A.N."/>
            <person name="Elster J."/>
            <person name="Andresson O.S."/>
        </authorList>
    </citation>
    <scope>NUCLEOTIDE SEQUENCE [LARGE SCALE GENOMIC DNA]</scope>
    <source>
        <strain evidence="10 11">CCALA 953</strain>
    </source>
</reference>
<comment type="caution">
    <text evidence="10">The sequence shown here is derived from an EMBL/GenBank/DDBJ whole genome shotgun (WGS) entry which is preliminary data.</text>
</comment>
<comment type="caution">
    <text evidence="8">Lacks conserved residue(s) required for the propagation of feature annotation.</text>
</comment>
<dbReference type="CDD" id="cd02503">
    <property type="entry name" value="MobA"/>
    <property type="match status" value="1"/>
</dbReference>
<gene>
    <name evidence="8" type="primary">mobA</name>
    <name evidence="10" type="ORF">CK510_04080</name>
</gene>
<dbReference type="GO" id="GO:0046872">
    <property type="term" value="F:metal ion binding"/>
    <property type="evidence" value="ECO:0007669"/>
    <property type="project" value="UniProtKB-KW"/>
</dbReference>
<name>A0A2A2TNK6_9CYAN</name>
<feature type="binding site" evidence="8">
    <location>
        <begin position="11"/>
        <end position="13"/>
    </location>
    <ligand>
        <name>GTP</name>
        <dbReference type="ChEBI" id="CHEBI:37565"/>
    </ligand>
</feature>
<evidence type="ECO:0000256" key="2">
    <source>
        <dbReference type="ARBA" id="ARBA00022679"/>
    </source>
</evidence>
<dbReference type="InterPro" id="IPR029044">
    <property type="entry name" value="Nucleotide-diphossugar_trans"/>
</dbReference>
<comment type="domain">
    <text evidence="8">The N-terminal domain determines nucleotide recognition and specific binding, while the C-terminal domain determines the specific binding to the target protein.</text>
</comment>
<dbReference type="EC" id="2.7.7.77" evidence="8"/>
<feature type="binding site" evidence="8">
    <location>
        <position position="103"/>
    </location>
    <ligand>
        <name>Mg(2+)</name>
        <dbReference type="ChEBI" id="CHEBI:18420"/>
    </ligand>
</feature>
<dbReference type="OrthoDB" id="9788394at2"/>
<keyword evidence="11" id="KW-1185">Reference proteome</keyword>
<evidence type="ECO:0000313" key="10">
    <source>
        <dbReference type="EMBL" id="PAX60005.1"/>
    </source>
</evidence>
<dbReference type="Pfam" id="PF12804">
    <property type="entry name" value="NTP_transf_3"/>
    <property type="match status" value="1"/>
</dbReference>
<keyword evidence="1 8" id="KW-0963">Cytoplasm</keyword>
<comment type="subcellular location">
    <subcellularLocation>
        <location evidence="8">Cytoplasm</location>
    </subcellularLocation>
</comment>
<keyword evidence="6 8" id="KW-0342">GTP-binding</keyword>
<comment type="similarity">
    <text evidence="8">Belongs to the MobA family.</text>
</comment>
<evidence type="ECO:0000256" key="1">
    <source>
        <dbReference type="ARBA" id="ARBA00022490"/>
    </source>
</evidence>
<dbReference type="InterPro" id="IPR025877">
    <property type="entry name" value="MobA-like_NTP_Trfase"/>
</dbReference>
<evidence type="ECO:0000313" key="11">
    <source>
        <dbReference type="Proteomes" id="UP000218238"/>
    </source>
</evidence>
<comment type="cofactor">
    <cofactor evidence="8">
        <name>Mg(2+)</name>
        <dbReference type="ChEBI" id="CHEBI:18420"/>
    </cofactor>
</comment>
<evidence type="ECO:0000256" key="5">
    <source>
        <dbReference type="ARBA" id="ARBA00022842"/>
    </source>
</evidence>
<evidence type="ECO:0000256" key="8">
    <source>
        <dbReference type="HAMAP-Rule" id="MF_00316"/>
    </source>
</evidence>
<feature type="binding site" evidence="8">
    <location>
        <position position="103"/>
    </location>
    <ligand>
        <name>GTP</name>
        <dbReference type="ChEBI" id="CHEBI:37565"/>
    </ligand>
</feature>
<dbReference type="GO" id="GO:0005737">
    <property type="term" value="C:cytoplasm"/>
    <property type="evidence" value="ECO:0007669"/>
    <property type="project" value="UniProtKB-SubCell"/>
</dbReference>
<keyword evidence="10" id="KW-0548">Nucleotidyltransferase</keyword>
<dbReference type="EMBL" id="NTFS01000026">
    <property type="protein sequence ID" value="PAX60005.1"/>
    <property type="molecule type" value="Genomic_DNA"/>
</dbReference>
<dbReference type="SUPFAM" id="SSF53448">
    <property type="entry name" value="Nucleotide-diphospho-sugar transferases"/>
    <property type="match status" value="1"/>
</dbReference>
<dbReference type="GO" id="GO:0061603">
    <property type="term" value="F:molybdenum cofactor guanylyltransferase activity"/>
    <property type="evidence" value="ECO:0007669"/>
    <property type="project" value="UniProtKB-EC"/>
</dbReference>
<dbReference type="Gene3D" id="3.90.550.10">
    <property type="entry name" value="Spore Coat Polysaccharide Biosynthesis Protein SpsA, Chain A"/>
    <property type="match status" value="1"/>
</dbReference>
<keyword evidence="4 8" id="KW-0547">Nucleotide-binding</keyword>
<organism evidence="10 11">
    <name type="scientific">Brunnivagina elsteri CCALA 953</name>
    <dbReference type="NCBI Taxonomy" id="987040"/>
    <lineage>
        <taxon>Bacteria</taxon>
        <taxon>Bacillati</taxon>
        <taxon>Cyanobacteriota</taxon>
        <taxon>Cyanophyceae</taxon>
        <taxon>Nostocales</taxon>
        <taxon>Calotrichaceae</taxon>
        <taxon>Brunnivagina</taxon>
    </lineage>
</organism>